<dbReference type="InterPro" id="IPR038765">
    <property type="entry name" value="Papain-like_cys_pep_sf"/>
</dbReference>
<evidence type="ECO:0000259" key="2">
    <source>
        <dbReference type="PROSITE" id="PS51352"/>
    </source>
</evidence>
<protein>
    <submittedName>
        <fullName evidence="3">Transglutaminase-like superfamily protein</fullName>
    </submittedName>
</protein>
<reference evidence="3 4" key="1">
    <citation type="submission" date="2024-06" db="EMBL/GenBank/DDBJ databases">
        <title>Complete genome of Phlyctema vagabunda strain 19-DSS-EL-015.</title>
        <authorList>
            <person name="Fiorenzani C."/>
        </authorList>
    </citation>
    <scope>NUCLEOTIDE SEQUENCE [LARGE SCALE GENOMIC DNA]</scope>
    <source>
        <strain evidence="3 4">19-DSS-EL-015</strain>
    </source>
</reference>
<dbReference type="Pfam" id="PF00085">
    <property type="entry name" value="Thioredoxin"/>
    <property type="match status" value="1"/>
</dbReference>
<organism evidence="3 4">
    <name type="scientific">Phlyctema vagabunda</name>
    <dbReference type="NCBI Taxonomy" id="108571"/>
    <lineage>
        <taxon>Eukaryota</taxon>
        <taxon>Fungi</taxon>
        <taxon>Dikarya</taxon>
        <taxon>Ascomycota</taxon>
        <taxon>Pezizomycotina</taxon>
        <taxon>Leotiomycetes</taxon>
        <taxon>Helotiales</taxon>
        <taxon>Dermateaceae</taxon>
        <taxon>Phlyctema</taxon>
    </lineage>
</organism>
<dbReference type="InterPro" id="IPR013766">
    <property type="entry name" value="Thioredoxin_domain"/>
</dbReference>
<dbReference type="SUPFAM" id="SSF54001">
    <property type="entry name" value="Cysteine proteinases"/>
    <property type="match status" value="1"/>
</dbReference>
<dbReference type="InterPro" id="IPR052557">
    <property type="entry name" value="CAP/Cytokinesis_protein"/>
</dbReference>
<feature type="compositionally biased region" description="Polar residues" evidence="1">
    <location>
        <begin position="155"/>
        <end position="185"/>
    </location>
</feature>
<dbReference type="InterPro" id="IPR002931">
    <property type="entry name" value="Transglutaminase-like"/>
</dbReference>
<gene>
    <name evidence="3" type="ORF">PVAG01_07597</name>
</gene>
<dbReference type="Pfam" id="PF01841">
    <property type="entry name" value="Transglut_core"/>
    <property type="match status" value="1"/>
</dbReference>
<proteinExistence type="predicted"/>
<dbReference type="PANTHER" id="PTHR46333:SF5">
    <property type="entry name" value="TRANSGLUTAMINASE-LIKE DOMAIN-CONTAINING PROTEIN"/>
    <property type="match status" value="1"/>
</dbReference>
<feature type="compositionally biased region" description="Basic and acidic residues" evidence="1">
    <location>
        <begin position="205"/>
        <end position="214"/>
    </location>
</feature>
<evidence type="ECO:0000313" key="4">
    <source>
        <dbReference type="Proteomes" id="UP001629113"/>
    </source>
</evidence>
<feature type="compositionally biased region" description="Pro residues" evidence="1">
    <location>
        <begin position="117"/>
        <end position="129"/>
    </location>
</feature>
<evidence type="ECO:0000256" key="1">
    <source>
        <dbReference type="SAM" id="MobiDB-lite"/>
    </source>
</evidence>
<name>A0ABR4PCV8_9HELO</name>
<accession>A0ABR4PCV8</accession>
<dbReference type="PANTHER" id="PTHR46333">
    <property type="entry name" value="CYTOKINESIS PROTEIN 3"/>
    <property type="match status" value="1"/>
</dbReference>
<evidence type="ECO:0000313" key="3">
    <source>
        <dbReference type="EMBL" id="KAL3421152.1"/>
    </source>
</evidence>
<dbReference type="Proteomes" id="UP001629113">
    <property type="component" value="Unassembled WGS sequence"/>
</dbReference>
<feature type="compositionally biased region" description="Low complexity" evidence="1">
    <location>
        <begin position="281"/>
        <end position="295"/>
    </location>
</feature>
<dbReference type="Gene3D" id="3.40.30.10">
    <property type="entry name" value="Glutaredoxin"/>
    <property type="match status" value="1"/>
</dbReference>
<feature type="compositionally biased region" description="Polar residues" evidence="1">
    <location>
        <begin position="58"/>
        <end position="75"/>
    </location>
</feature>
<dbReference type="Gene3D" id="3.10.620.30">
    <property type="match status" value="1"/>
</dbReference>
<feature type="region of interest" description="Disordered" evidence="1">
    <location>
        <begin position="1"/>
        <end position="317"/>
    </location>
</feature>
<dbReference type="EMBL" id="JBFCZG010000006">
    <property type="protein sequence ID" value="KAL3421152.1"/>
    <property type="molecule type" value="Genomic_DNA"/>
</dbReference>
<sequence>MADVVEEPQFTSVSARIAALKQQQGFNRTPTLPTGKRPPPPPPPSSSSTRPGIEARSKTTNNPPLASYGSSVTKRANNEPIGINGLALRPPPPVDRDHVPEPDDEATAHNQVARIPPKLPARNAPPPLPSRKASEPSPSLPPRNLSAPVVARRGSNASTISHSSTVSGMSLSQGESSRTSASSVETQRRLPPALGDTKLPPLPPTRRELDEKVKATKNPLVSTKSAPNVLRGRPSIPDIRPGLPPRVPSRPGRNPLPEDVPRPALPARPSRTNLKEDGPIAAARRLPPPAVARSALNMGFNNKPKPVESTKPVQNGTNEYHPPGQVLELTDADFDSHVMAGTPALVDFYAPYCRYCKELDPVYEELARNVASPELLIVKVDVDAHKSFLDRYDIKGYPTLMLFDGSNQPPKKYQFGRDLESLTRFIKEETGISPKPISDGVPPPINKSSKPSFAQVQAVKARPVLAPVVAGCLLCRDFSGPDSVATQHPRQSLPRVADISAYLAQVLCGPFESATDKARAIFTWLHHNIAYDVDAFFGNRVKHVDPRDTIASGVAVCGGYAGVYSAIALKAGLECVMVTGHGKGYGYSAMKAGDPVPRCDPSGHAWNAVRIDNGEWKLLDACWGAGNVGEGVYNKHFTPSCFTSSNDDFGLKHFPQDDAYFFRSDRRALTWEEYMIGPVGGEPVQLYGCVEDHGLSATSFSPATKQIPVRSGETVRFQFSKMCEHWDDEQHGAGRPYCMILQIHGLDGRKDDFVALDANATCYWADVEAERLGCRGQTVSVYAVTTVDGRDARGLSRREYLAKKGKCGMGFAGIALWELV</sequence>
<dbReference type="SMART" id="SM00460">
    <property type="entry name" value="TGc"/>
    <property type="match status" value="1"/>
</dbReference>
<feature type="domain" description="Thioredoxin" evidence="2">
    <location>
        <begin position="299"/>
        <end position="431"/>
    </location>
</feature>
<dbReference type="SUPFAM" id="SSF52833">
    <property type="entry name" value="Thioredoxin-like"/>
    <property type="match status" value="1"/>
</dbReference>
<comment type="caution">
    <text evidence="3">The sequence shown here is derived from an EMBL/GenBank/DDBJ whole genome shotgun (WGS) entry which is preliminary data.</text>
</comment>
<dbReference type="InterPro" id="IPR036249">
    <property type="entry name" value="Thioredoxin-like_sf"/>
</dbReference>
<keyword evidence="4" id="KW-1185">Reference proteome</keyword>
<dbReference type="PROSITE" id="PS51352">
    <property type="entry name" value="THIOREDOXIN_2"/>
    <property type="match status" value="1"/>
</dbReference>
<feature type="compositionally biased region" description="Pro residues" evidence="1">
    <location>
        <begin position="36"/>
        <end position="45"/>
    </location>
</feature>